<dbReference type="InterPro" id="IPR043502">
    <property type="entry name" value="DNA/RNA_pol_sf"/>
</dbReference>
<dbReference type="AlphaFoldDB" id="A0AAW2L6B8"/>
<dbReference type="InterPro" id="IPR050951">
    <property type="entry name" value="Retrovirus_Pol_polyprotein"/>
</dbReference>
<gene>
    <name evidence="1" type="ORF">Sradi_5756100</name>
</gene>
<dbReference type="SUPFAM" id="SSF56672">
    <property type="entry name" value="DNA/RNA polymerases"/>
    <property type="match status" value="1"/>
</dbReference>
<protein>
    <recommendedName>
        <fullName evidence="2">Reverse transcriptase/retrotransposon-derived protein RNase H-like domain-containing protein</fullName>
    </recommendedName>
</protein>
<evidence type="ECO:0008006" key="2">
    <source>
        <dbReference type="Google" id="ProtNLM"/>
    </source>
</evidence>
<dbReference type="Gene3D" id="3.30.70.270">
    <property type="match status" value="1"/>
</dbReference>
<proteinExistence type="predicted"/>
<evidence type="ECO:0000313" key="1">
    <source>
        <dbReference type="EMBL" id="KAL0313568.1"/>
    </source>
</evidence>
<comment type="caution">
    <text evidence="1">The sequence shown here is derived from an EMBL/GenBank/DDBJ whole genome shotgun (WGS) entry which is preliminary data.</text>
</comment>
<dbReference type="EMBL" id="JACGWJ010000026">
    <property type="protein sequence ID" value="KAL0313568.1"/>
    <property type="molecule type" value="Genomic_DNA"/>
</dbReference>
<dbReference type="PANTHER" id="PTHR37984:SF5">
    <property type="entry name" value="PROTEIN NYNRIN-LIKE"/>
    <property type="match status" value="1"/>
</dbReference>
<name>A0AAW2L6B8_SESRA</name>
<sequence length="117" mass="13213">MVTQRGIEPNPLKIKAIMVMKAPTNVNKVQRLTGRITALSRFIFKATEKSLPFFKVLRKGKSFVWDASCQQAFEELKNYLVGLPLLVKPSQEGTLYLYLSATPQAFSSVLIYEDEGK</sequence>
<dbReference type="GO" id="GO:0003824">
    <property type="term" value="F:catalytic activity"/>
    <property type="evidence" value="ECO:0007669"/>
    <property type="project" value="UniProtKB-KW"/>
</dbReference>
<dbReference type="InterPro" id="IPR043128">
    <property type="entry name" value="Rev_trsase/Diguanyl_cyclase"/>
</dbReference>
<reference evidence="1" key="2">
    <citation type="journal article" date="2024" name="Plant">
        <title>Genomic evolution and insights into agronomic trait innovations of Sesamum species.</title>
        <authorList>
            <person name="Miao H."/>
            <person name="Wang L."/>
            <person name="Qu L."/>
            <person name="Liu H."/>
            <person name="Sun Y."/>
            <person name="Le M."/>
            <person name="Wang Q."/>
            <person name="Wei S."/>
            <person name="Zheng Y."/>
            <person name="Lin W."/>
            <person name="Duan Y."/>
            <person name="Cao H."/>
            <person name="Xiong S."/>
            <person name="Wang X."/>
            <person name="Wei L."/>
            <person name="Li C."/>
            <person name="Ma Q."/>
            <person name="Ju M."/>
            <person name="Zhao R."/>
            <person name="Li G."/>
            <person name="Mu C."/>
            <person name="Tian Q."/>
            <person name="Mei H."/>
            <person name="Zhang T."/>
            <person name="Gao T."/>
            <person name="Zhang H."/>
        </authorList>
    </citation>
    <scope>NUCLEOTIDE SEQUENCE</scope>
    <source>
        <strain evidence="1">G02</strain>
    </source>
</reference>
<dbReference type="PANTHER" id="PTHR37984">
    <property type="entry name" value="PROTEIN CBG26694"/>
    <property type="match status" value="1"/>
</dbReference>
<reference evidence="1" key="1">
    <citation type="submission" date="2020-06" db="EMBL/GenBank/DDBJ databases">
        <authorList>
            <person name="Li T."/>
            <person name="Hu X."/>
            <person name="Zhang T."/>
            <person name="Song X."/>
            <person name="Zhang H."/>
            <person name="Dai N."/>
            <person name="Sheng W."/>
            <person name="Hou X."/>
            <person name="Wei L."/>
        </authorList>
    </citation>
    <scope>NUCLEOTIDE SEQUENCE</scope>
    <source>
        <strain evidence="1">G02</strain>
        <tissue evidence="1">Leaf</tissue>
    </source>
</reference>
<accession>A0AAW2L6B8</accession>
<organism evidence="1">
    <name type="scientific">Sesamum radiatum</name>
    <name type="common">Black benniseed</name>
    <dbReference type="NCBI Taxonomy" id="300843"/>
    <lineage>
        <taxon>Eukaryota</taxon>
        <taxon>Viridiplantae</taxon>
        <taxon>Streptophyta</taxon>
        <taxon>Embryophyta</taxon>
        <taxon>Tracheophyta</taxon>
        <taxon>Spermatophyta</taxon>
        <taxon>Magnoliopsida</taxon>
        <taxon>eudicotyledons</taxon>
        <taxon>Gunneridae</taxon>
        <taxon>Pentapetalae</taxon>
        <taxon>asterids</taxon>
        <taxon>lamiids</taxon>
        <taxon>Lamiales</taxon>
        <taxon>Pedaliaceae</taxon>
        <taxon>Sesamum</taxon>
    </lineage>
</organism>